<protein>
    <submittedName>
        <fullName evidence="2">Uncharacterized protein</fullName>
    </submittedName>
</protein>
<dbReference type="EMBL" id="JBEAFC010000008">
    <property type="protein sequence ID" value="KAL1544802.1"/>
    <property type="molecule type" value="Genomic_DNA"/>
</dbReference>
<dbReference type="PANTHER" id="PTHR33067:SF15">
    <property type="entry name" value="RNA-DIRECTED DNA POLYMERASE"/>
    <property type="match status" value="1"/>
</dbReference>
<feature type="compositionally biased region" description="Basic and acidic residues" evidence="1">
    <location>
        <begin position="319"/>
        <end position="332"/>
    </location>
</feature>
<dbReference type="AlphaFoldDB" id="A0ABD1GLB5"/>
<accession>A0ABD1GLB5</accession>
<feature type="compositionally biased region" description="Basic and acidic residues" evidence="1">
    <location>
        <begin position="26"/>
        <end position="48"/>
    </location>
</feature>
<evidence type="ECO:0000313" key="2">
    <source>
        <dbReference type="EMBL" id="KAL1544802.1"/>
    </source>
</evidence>
<feature type="region of interest" description="Disordered" evidence="1">
    <location>
        <begin position="1"/>
        <end position="78"/>
    </location>
</feature>
<comment type="caution">
    <text evidence="2">The sequence shown here is derived from an EMBL/GenBank/DDBJ whole genome shotgun (WGS) entry which is preliminary data.</text>
</comment>
<dbReference type="InterPro" id="IPR021109">
    <property type="entry name" value="Peptidase_aspartic_dom_sf"/>
</dbReference>
<dbReference type="PANTHER" id="PTHR33067">
    <property type="entry name" value="RNA-DIRECTED DNA POLYMERASE-RELATED"/>
    <property type="match status" value="1"/>
</dbReference>
<feature type="region of interest" description="Disordered" evidence="1">
    <location>
        <begin position="312"/>
        <end position="369"/>
    </location>
</feature>
<dbReference type="Gene3D" id="2.40.70.10">
    <property type="entry name" value="Acid Proteases"/>
    <property type="match status" value="1"/>
</dbReference>
<reference evidence="2 3" key="1">
    <citation type="submission" date="2024-06" db="EMBL/GenBank/DDBJ databases">
        <title>A chromosome level genome sequence of Diviner's sage (Salvia divinorum).</title>
        <authorList>
            <person name="Ford S.A."/>
            <person name="Ro D.-K."/>
            <person name="Ness R.W."/>
            <person name="Phillips M.A."/>
        </authorList>
    </citation>
    <scope>NUCLEOTIDE SEQUENCE [LARGE SCALE GENOMIC DNA]</scope>
    <source>
        <strain evidence="2">SAF-2024a</strain>
        <tissue evidence="2">Leaf</tissue>
    </source>
</reference>
<feature type="compositionally biased region" description="Polar residues" evidence="1">
    <location>
        <begin position="394"/>
        <end position="417"/>
    </location>
</feature>
<gene>
    <name evidence="2" type="ORF">AAHA92_21606</name>
</gene>
<feature type="region of interest" description="Disordered" evidence="1">
    <location>
        <begin position="465"/>
        <end position="507"/>
    </location>
</feature>
<feature type="compositionally biased region" description="Low complexity" evidence="1">
    <location>
        <begin position="468"/>
        <end position="498"/>
    </location>
</feature>
<feature type="compositionally biased region" description="Acidic residues" evidence="1">
    <location>
        <begin position="66"/>
        <end position="76"/>
    </location>
</feature>
<organism evidence="2 3">
    <name type="scientific">Salvia divinorum</name>
    <name type="common">Maria pastora</name>
    <name type="synonym">Diviner's sage</name>
    <dbReference type="NCBI Taxonomy" id="28513"/>
    <lineage>
        <taxon>Eukaryota</taxon>
        <taxon>Viridiplantae</taxon>
        <taxon>Streptophyta</taxon>
        <taxon>Embryophyta</taxon>
        <taxon>Tracheophyta</taxon>
        <taxon>Spermatophyta</taxon>
        <taxon>Magnoliopsida</taxon>
        <taxon>eudicotyledons</taxon>
        <taxon>Gunneridae</taxon>
        <taxon>Pentapetalae</taxon>
        <taxon>asterids</taxon>
        <taxon>lamiids</taxon>
        <taxon>Lamiales</taxon>
        <taxon>Lamiaceae</taxon>
        <taxon>Nepetoideae</taxon>
        <taxon>Mentheae</taxon>
        <taxon>Salviinae</taxon>
        <taxon>Salvia</taxon>
        <taxon>Salvia subgen. Calosphace</taxon>
    </lineage>
</organism>
<dbReference type="CDD" id="cd00303">
    <property type="entry name" value="retropepsin_like"/>
    <property type="match status" value="1"/>
</dbReference>
<sequence>MRGNEGKIPATVKMPGKENISTITLRPDEEGTRPKRPLEEGESSKEGDELIQETGGAGSNQQIEEVASEEDEEAEETKEIPIEPKKNISVIATRKKVPTKYSDPGMFTLPIAIGDSKIMPAMCDLGASINVLPLSIYQTLNGVEMVAGQVEIQLADCSCIRPEGIVENIIVKVHDFVYAADFYVIRTGTNSAESSGILLGRPFLKTARTVINVFDGTLGLEYYGERYTIKIEKTRKPTELEHLHSVEDIAPQQIEYRMEDLQQDECKDVGGGMEEEVAEWNQRIHAQGLTDQEIDEAIMDFCLGSQATWSSRVIESPEEDVKSREPQKEKRPLPQVVRSVGKRSKRVSPRPSGLHSMNGRENLSKDEGLNYKNEEIRMDAHIYKSSRTVVHTSPFQNSQTHQQSDSGISRTLTSPKSHSSKEEMASQSNPETTQDASSTVAIPVDLLEELFKQIRPDLDVGEAMAFLSQAPATTPQQPEETTPSPRCTTNSGGNSVRSDGGGGDNNG</sequence>
<dbReference type="Proteomes" id="UP001567538">
    <property type="component" value="Unassembled WGS sequence"/>
</dbReference>
<name>A0ABD1GLB5_SALDI</name>
<evidence type="ECO:0000256" key="1">
    <source>
        <dbReference type="SAM" id="MobiDB-lite"/>
    </source>
</evidence>
<feature type="region of interest" description="Disordered" evidence="1">
    <location>
        <begin position="394"/>
        <end position="437"/>
    </location>
</feature>
<keyword evidence="3" id="KW-1185">Reference proteome</keyword>
<proteinExistence type="predicted"/>
<evidence type="ECO:0000313" key="3">
    <source>
        <dbReference type="Proteomes" id="UP001567538"/>
    </source>
</evidence>
<feature type="compositionally biased region" description="Polar residues" evidence="1">
    <location>
        <begin position="425"/>
        <end position="437"/>
    </location>
</feature>